<accession>A0A286NVM0</accession>
<evidence type="ECO:0000313" key="3">
    <source>
        <dbReference type="Proteomes" id="UP000217343"/>
    </source>
</evidence>
<evidence type="ECO:0000256" key="1">
    <source>
        <dbReference type="SAM" id="SignalP"/>
    </source>
</evidence>
<protein>
    <recommendedName>
        <fullName evidence="4">TonB C-terminal domain-containing protein</fullName>
    </recommendedName>
</protein>
<feature type="chain" id="PRO_5013330023" description="TonB C-terminal domain-containing protein" evidence="1">
    <location>
        <begin position="19"/>
        <end position="156"/>
    </location>
</feature>
<gene>
    <name evidence="2" type="ORF">MYMAC_006873</name>
</gene>
<dbReference type="SUPFAM" id="SSF74653">
    <property type="entry name" value="TolA/TonB C-terminal domain"/>
    <property type="match status" value="1"/>
</dbReference>
<dbReference type="Gene3D" id="3.30.1150.10">
    <property type="match status" value="1"/>
</dbReference>
<dbReference type="KEGG" id="mmas:MYMAC_006873"/>
<evidence type="ECO:0000313" key="2">
    <source>
        <dbReference type="EMBL" id="ATB51215.1"/>
    </source>
</evidence>
<dbReference type="RefSeq" id="WP_095961181.1">
    <property type="nucleotide sequence ID" value="NZ_CP022203.1"/>
</dbReference>
<feature type="signal peptide" evidence="1">
    <location>
        <begin position="1"/>
        <end position="18"/>
    </location>
</feature>
<keyword evidence="3" id="KW-1185">Reference proteome</keyword>
<sequence>MHLPGLVSLLLLSAPALAAEPAAQPPAPTSQAQDKAAFEAELQRNLEAIDKMVDSNTLLPCGNPPLRPVRISGEDLQFDPEKLAHLYEDETTYQLRCTFKLDGTVTGCRILRPLLPLDAENRARIKQWRFKPALYKDKPVATTCTLFGALKPRPSN</sequence>
<dbReference type="Proteomes" id="UP000217343">
    <property type="component" value="Chromosome"/>
</dbReference>
<evidence type="ECO:0008006" key="4">
    <source>
        <dbReference type="Google" id="ProtNLM"/>
    </source>
</evidence>
<reference evidence="2 3" key="1">
    <citation type="submission" date="2017-06" db="EMBL/GenBank/DDBJ databases">
        <title>Sequencing and comparative analysis of myxobacterial genomes.</title>
        <authorList>
            <person name="Rupp O."/>
            <person name="Goesmann A."/>
            <person name="Sogaard-Andersen L."/>
        </authorList>
    </citation>
    <scope>NUCLEOTIDE SEQUENCE [LARGE SCALE GENOMIC DNA]</scope>
    <source>
        <strain evidence="2 3">DSM 14697</strain>
    </source>
</reference>
<dbReference type="EMBL" id="CP022203">
    <property type="protein sequence ID" value="ATB51215.1"/>
    <property type="molecule type" value="Genomic_DNA"/>
</dbReference>
<dbReference type="AlphaFoldDB" id="A0A286NVM0"/>
<proteinExistence type="predicted"/>
<dbReference type="OrthoDB" id="5525428at2"/>
<organism evidence="2 3">
    <name type="scientific">Corallococcus macrosporus DSM 14697</name>
    <dbReference type="NCBI Taxonomy" id="1189310"/>
    <lineage>
        <taxon>Bacteria</taxon>
        <taxon>Pseudomonadati</taxon>
        <taxon>Myxococcota</taxon>
        <taxon>Myxococcia</taxon>
        <taxon>Myxococcales</taxon>
        <taxon>Cystobacterineae</taxon>
        <taxon>Myxococcaceae</taxon>
        <taxon>Corallococcus</taxon>
    </lineage>
</organism>
<keyword evidence="1" id="KW-0732">Signal</keyword>
<name>A0A286NVM0_9BACT</name>